<dbReference type="Proteomes" id="UP000438429">
    <property type="component" value="Unassembled WGS sequence"/>
</dbReference>
<dbReference type="AlphaFoldDB" id="A0A6A4SS71"/>
<dbReference type="EMBL" id="VEVO01000009">
    <property type="protein sequence ID" value="KAF0038046.1"/>
    <property type="molecule type" value="Genomic_DNA"/>
</dbReference>
<protein>
    <recommendedName>
        <fullName evidence="1">Teneurin N-terminal domain-containing protein</fullName>
    </recommendedName>
</protein>
<reference evidence="2 3" key="1">
    <citation type="submission" date="2019-06" db="EMBL/GenBank/DDBJ databases">
        <title>Draft genomes of female and male turbot (Scophthalmus maximus).</title>
        <authorList>
            <person name="Xu H."/>
            <person name="Xu X.-W."/>
            <person name="Shao C."/>
            <person name="Chen S."/>
        </authorList>
    </citation>
    <scope>NUCLEOTIDE SEQUENCE [LARGE SCALE GENOMIC DNA]</scope>
    <source>
        <strain evidence="2">Ysfricsl-2016a</strain>
        <tissue evidence="2">Blood</tissue>
    </source>
</reference>
<dbReference type="Pfam" id="PF06484">
    <property type="entry name" value="Ten_N"/>
    <property type="match status" value="1"/>
</dbReference>
<comment type="caution">
    <text evidence="2">The sequence shown here is derived from an EMBL/GenBank/DDBJ whole genome shotgun (WGS) entry which is preliminary data.</text>
</comment>
<feature type="domain" description="Teneurin N-terminal" evidence="1">
    <location>
        <begin position="1"/>
        <end position="80"/>
    </location>
</feature>
<proteinExistence type="predicted"/>
<accession>A0A6A4SS71</accession>
<gene>
    <name evidence="2" type="ORF">F2P81_010920</name>
</gene>
<dbReference type="GO" id="GO:0016020">
    <property type="term" value="C:membrane"/>
    <property type="evidence" value="ECO:0007669"/>
    <property type="project" value="InterPro"/>
</dbReference>
<evidence type="ECO:0000259" key="1">
    <source>
        <dbReference type="PROSITE" id="PS51361"/>
    </source>
</evidence>
<dbReference type="PROSITE" id="PS51361">
    <property type="entry name" value="TENEURIN_N"/>
    <property type="match status" value="1"/>
</dbReference>
<evidence type="ECO:0000313" key="2">
    <source>
        <dbReference type="EMBL" id="KAF0038046.1"/>
    </source>
</evidence>
<dbReference type="InterPro" id="IPR009471">
    <property type="entry name" value="Ten_N"/>
</dbReference>
<dbReference type="GO" id="GO:0007165">
    <property type="term" value="P:signal transduction"/>
    <property type="evidence" value="ECO:0007669"/>
    <property type="project" value="InterPro"/>
</dbReference>
<sequence length="217" mass="24391">MRAHCDSGWRIAEIMSNIVAYVKTTLAGTGTTPLFSTATPGYTMATGSVYSPPTRPLPRNTLSRSAFKFKKSSKYCSWSERDDRRICCSSNSGRNLSESELKELIVRDLMRLKFVTPTFKRAQWFCGTVSQTFVIFTKHPLELDSEASSNMHSSFIQCSNVSVMTEDGQSLEGSVLMSEEREVNPEVRVEWYEVFGRVDISLKCVDCRVKLSFSTVG</sequence>
<evidence type="ECO:0000313" key="3">
    <source>
        <dbReference type="Proteomes" id="UP000438429"/>
    </source>
</evidence>
<organism evidence="2 3">
    <name type="scientific">Scophthalmus maximus</name>
    <name type="common">Turbot</name>
    <name type="synonym">Psetta maxima</name>
    <dbReference type="NCBI Taxonomy" id="52904"/>
    <lineage>
        <taxon>Eukaryota</taxon>
        <taxon>Metazoa</taxon>
        <taxon>Chordata</taxon>
        <taxon>Craniata</taxon>
        <taxon>Vertebrata</taxon>
        <taxon>Euteleostomi</taxon>
        <taxon>Actinopterygii</taxon>
        <taxon>Neopterygii</taxon>
        <taxon>Teleostei</taxon>
        <taxon>Neoteleostei</taxon>
        <taxon>Acanthomorphata</taxon>
        <taxon>Carangaria</taxon>
        <taxon>Pleuronectiformes</taxon>
        <taxon>Pleuronectoidei</taxon>
        <taxon>Scophthalmidae</taxon>
        <taxon>Scophthalmus</taxon>
    </lineage>
</organism>
<name>A0A6A4SS71_SCOMX</name>